<feature type="region of interest" description="Disordered" evidence="6">
    <location>
        <begin position="788"/>
        <end position="831"/>
    </location>
</feature>
<feature type="compositionally biased region" description="Basic and acidic residues" evidence="6">
    <location>
        <begin position="663"/>
        <end position="696"/>
    </location>
</feature>
<feature type="domain" description="C2H2-type" evidence="7">
    <location>
        <begin position="442"/>
        <end position="469"/>
    </location>
</feature>
<feature type="compositionally biased region" description="Low complexity" evidence="6">
    <location>
        <begin position="252"/>
        <end position="265"/>
    </location>
</feature>
<dbReference type="GO" id="GO:0005634">
    <property type="term" value="C:nucleus"/>
    <property type="evidence" value="ECO:0007669"/>
    <property type="project" value="TreeGrafter"/>
</dbReference>
<dbReference type="Proteomes" id="UP001186944">
    <property type="component" value="Unassembled WGS sequence"/>
</dbReference>
<evidence type="ECO:0000256" key="6">
    <source>
        <dbReference type="SAM" id="MobiDB-lite"/>
    </source>
</evidence>
<protein>
    <recommendedName>
        <fullName evidence="7">C2H2-type domain-containing protein</fullName>
    </recommendedName>
</protein>
<reference evidence="8" key="1">
    <citation type="submission" date="2019-08" db="EMBL/GenBank/DDBJ databases">
        <title>The improved chromosome-level genome for the pearl oyster Pinctada fucata martensii using PacBio sequencing and Hi-C.</title>
        <authorList>
            <person name="Zheng Z."/>
        </authorList>
    </citation>
    <scope>NUCLEOTIDE SEQUENCE</scope>
    <source>
        <strain evidence="8">ZZ-2019</strain>
        <tissue evidence="8">Adductor muscle</tissue>
    </source>
</reference>
<evidence type="ECO:0000256" key="1">
    <source>
        <dbReference type="ARBA" id="ARBA00022723"/>
    </source>
</evidence>
<dbReference type="SUPFAM" id="SSF57667">
    <property type="entry name" value="beta-beta-alpha zinc fingers"/>
    <property type="match status" value="3"/>
</dbReference>
<dbReference type="Gene3D" id="3.30.160.60">
    <property type="entry name" value="Classic Zinc Finger"/>
    <property type="match status" value="5"/>
</dbReference>
<keyword evidence="2" id="KW-0677">Repeat</keyword>
<dbReference type="InterPro" id="IPR013087">
    <property type="entry name" value="Znf_C2H2_type"/>
</dbReference>
<dbReference type="PANTHER" id="PTHR24403:SF67">
    <property type="entry name" value="FI01116P-RELATED"/>
    <property type="match status" value="1"/>
</dbReference>
<feature type="domain" description="C2H2-type" evidence="7">
    <location>
        <begin position="227"/>
        <end position="254"/>
    </location>
</feature>
<dbReference type="InterPro" id="IPR050688">
    <property type="entry name" value="Zinc_finger/UBP_domain"/>
</dbReference>
<evidence type="ECO:0000256" key="3">
    <source>
        <dbReference type="ARBA" id="ARBA00022771"/>
    </source>
</evidence>
<name>A0AA88XJ33_PINIB</name>
<sequence length="942" mass="107387">MRRMLITMLLKRNQILSFDTYRCTICNFKANWRSSVCRHIRNVHSTNDYTGLLEGTRRFFNGETKPLDIVCLSVEKKDKEPTEFRTPTPSVSSEPDVEDNSDKKHKCTICPYRTAKPNLLKFHMSCHKPQPGVVQEKCKFCPYYVVAKRLLHQHMRLHMQEMHNRQKEATLQKSATPVKKSSIFQSTTPGTVTPKKYKCNNCPYQSNSKNDILYHKQFHRQRPSCEFKCDYCDYWVTHRRLIRQHMKVHDNAPSPALSSSAQSSPTKSDITESSAIHDTVQLAMYKQRMISAKIAPSISQKPVMSPMKIACSVGNKSGYALKNGVYRKMHKCSKCPYMNLRLRNLRLHELMHGNRKSKTPLQKCPHCDYSVGSKGLLSHHLKVHQPGYMMAITDVSAPEIGINGTTHDDEEVDSDENNSDTADITMETKADTLFEIAKFKKYSCEKCPYASAKRSHYERHVSLHGSKQRCQCKYCDYSVPSNNLLAQHMKLHMSPNQNLLAVQSLSNLQLLEEVPADVALASALPPLDRKGSFSVSITHDHMDLYENSPELDIEPKKLYRCDRCPYANVRRDHLLAHLKFHMIKSELVCPYCDYSVAKQHLLTQHIRVHFCPLPELSNWLVQNGEMERMKLSKDPDISEALFVAELYRTDGCGKSQSDDESNENVKAEESADVENKDDKVKLQENDIKEEQTKETEVTPSSPSNAEPFTGSQEEKILEDEKADTKADDKVDVKADDGVDDEGRKTDEYICQYCDREFPSSDILVKHEMQHLIGNNYEEYMAQIQQMADISDEEEGEDVLMEDAQSDTVAPPGDGMSDGSSSPDEDENYHDEIRLIDDIPLEDEIHDDECQQYEQKENISQVDNGTIDSINDSIDDDDDEISFKIDDEISFKIDDVTNTSKNEDSSVIGDENSAVIDDKGSAVISNEEQMDVEDDVAEKENVE</sequence>
<organism evidence="8 9">
    <name type="scientific">Pinctada imbricata</name>
    <name type="common">Atlantic pearl-oyster</name>
    <name type="synonym">Pinctada martensii</name>
    <dbReference type="NCBI Taxonomy" id="66713"/>
    <lineage>
        <taxon>Eukaryota</taxon>
        <taxon>Metazoa</taxon>
        <taxon>Spiralia</taxon>
        <taxon>Lophotrochozoa</taxon>
        <taxon>Mollusca</taxon>
        <taxon>Bivalvia</taxon>
        <taxon>Autobranchia</taxon>
        <taxon>Pteriomorphia</taxon>
        <taxon>Pterioida</taxon>
        <taxon>Pterioidea</taxon>
        <taxon>Pteriidae</taxon>
        <taxon>Pinctada</taxon>
    </lineage>
</organism>
<dbReference type="Pfam" id="PF00096">
    <property type="entry name" value="zf-C2H2"/>
    <property type="match status" value="1"/>
</dbReference>
<gene>
    <name evidence="8" type="ORF">FSP39_021048</name>
</gene>
<feature type="region of interest" description="Disordered" evidence="6">
    <location>
        <begin position="898"/>
        <end position="942"/>
    </location>
</feature>
<comment type="caution">
    <text evidence="8">The sequence shown here is derived from an EMBL/GenBank/DDBJ whole genome shotgun (WGS) entry which is preliminary data.</text>
</comment>
<dbReference type="EMBL" id="VSWD01000012">
    <property type="protein sequence ID" value="KAK3086615.1"/>
    <property type="molecule type" value="Genomic_DNA"/>
</dbReference>
<evidence type="ECO:0000256" key="5">
    <source>
        <dbReference type="PROSITE-ProRule" id="PRU00042"/>
    </source>
</evidence>
<dbReference type="InterPro" id="IPR036236">
    <property type="entry name" value="Znf_C2H2_sf"/>
</dbReference>
<dbReference type="GO" id="GO:0008270">
    <property type="term" value="F:zinc ion binding"/>
    <property type="evidence" value="ECO:0007669"/>
    <property type="project" value="UniProtKB-KW"/>
</dbReference>
<feature type="compositionally biased region" description="Polar residues" evidence="6">
    <location>
        <begin position="697"/>
        <end position="711"/>
    </location>
</feature>
<feature type="region of interest" description="Disordered" evidence="6">
    <location>
        <begin position="652"/>
        <end position="742"/>
    </location>
</feature>
<feature type="compositionally biased region" description="Acidic residues" evidence="6">
    <location>
        <begin position="927"/>
        <end position="936"/>
    </location>
</feature>
<dbReference type="GO" id="GO:0010468">
    <property type="term" value="P:regulation of gene expression"/>
    <property type="evidence" value="ECO:0007669"/>
    <property type="project" value="TreeGrafter"/>
</dbReference>
<dbReference type="PANTHER" id="PTHR24403">
    <property type="entry name" value="ZINC FINGER PROTEIN"/>
    <property type="match status" value="1"/>
</dbReference>
<feature type="compositionally biased region" description="Acidic residues" evidence="6">
    <location>
        <begin position="789"/>
        <end position="804"/>
    </location>
</feature>
<evidence type="ECO:0000313" key="9">
    <source>
        <dbReference type="Proteomes" id="UP001186944"/>
    </source>
</evidence>
<evidence type="ECO:0000256" key="4">
    <source>
        <dbReference type="ARBA" id="ARBA00022833"/>
    </source>
</evidence>
<dbReference type="PROSITE" id="PS50157">
    <property type="entry name" value="ZINC_FINGER_C2H2_2"/>
    <property type="match status" value="5"/>
</dbReference>
<feature type="domain" description="C2H2-type" evidence="7">
    <location>
        <begin position="587"/>
        <end position="614"/>
    </location>
</feature>
<feature type="compositionally biased region" description="Low complexity" evidence="6">
    <location>
        <begin position="810"/>
        <end position="821"/>
    </location>
</feature>
<accession>A0AA88XJ33</accession>
<feature type="region of interest" description="Disordered" evidence="6">
    <location>
        <begin position="251"/>
        <end position="273"/>
    </location>
</feature>
<keyword evidence="1" id="KW-0479">Metal-binding</keyword>
<keyword evidence="4" id="KW-0862">Zinc</keyword>
<dbReference type="AlphaFoldDB" id="A0AA88XJ33"/>
<evidence type="ECO:0000259" key="7">
    <source>
        <dbReference type="PROSITE" id="PS50157"/>
    </source>
</evidence>
<keyword evidence="3 5" id="KW-0863">Zinc-finger</keyword>
<dbReference type="SMART" id="SM00355">
    <property type="entry name" value="ZnF_C2H2"/>
    <property type="match status" value="12"/>
</dbReference>
<feature type="domain" description="C2H2-type" evidence="7">
    <location>
        <begin position="748"/>
        <end position="770"/>
    </location>
</feature>
<feature type="region of interest" description="Disordered" evidence="6">
    <location>
        <begin position="860"/>
        <end position="880"/>
    </location>
</feature>
<evidence type="ECO:0000256" key="2">
    <source>
        <dbReference type="ARBA" id="ARBA00022737"/>
    </source>
</evidence>
<keyword evidence="9" id="KW-1185">Reference proteome</keyword>
<feature type="compositionally biased region" description="Basic and acidic residues" evidence="6">
    <location>
        <begin position="712"/>
        <end position="742"/>
    </location>
</feature>
<proteinExistence type="predicted"/>
<evidence type="ECO:0000313" key="8">
    <source>
        <dbReference type="EMBL" id="KAK3086615.1"/>
    </source>
</evidence>
<dbReference type="PROSITE" id="PS00028">
    <property type="entry name" value="ZINC_FINGER_C2H2_1"/>
    <property type="match status" value="6"/>
</dbReference>
<feature type="domain" description="C2H2-type" evidence="7">
    <location>
        <begin position="559"/>
        <end position="586"/>
    </location>
</feature>